<dbReference type="EMBL" id="LR796249">
    <property type="protein sequence ID" value="CAB4131453.1"/>
    <property type="molecule type" value="Genomic_DNA"/>
</dbReference>
<proteinExistence type="predicted"/>
<organism evidence="1">
    <name type="scientific">uncultured Caudovirales phage</name>
    <dbReference type="NCBI Taxonomy" id="2100421"/>
    <lineage>
        <taxon>Viruses</taxon>
        <taxon>Duplodnaviria</taxon>
        <taxon>Heunggongvirae</taxon>
        <taxon>Uroviricota</taxon>
        <taxon>Caudoviricetes</taxon>
        <taxon>Peduoviridae</taxon>
        <taxon>Maltschvirus</taxon>
        <taxon>Maltschvirus maltsch</taxon>
    </lineage>
</organism>
<evidence type="ECO:0000313" key="2">
    <source>
        <dbReference type="EMBL" id="CAB4135250.1"/>
    </source>
</evidence>
<evidence type="ECO:0000313" key="1">
    <source>
        <dbReference type="EMBL" id="CAB4131453.1"/>
    </source>
</evidence>
<reference evidence="1" key="1">
    <citation type="submission" date="2020-04" db="EMBL/GenBank/DDBJ databases">
        <authorList>
            <person name="Chiriac C."/>
            <person name="Salcher M."/>
            <person name="Ghai R."/>
            <person name="Kavagutti S V."/>
        </authorList>
    </citation>
    <scope>NUCLEOTIDE SEQUENCE</scope>
</reference>
<gene>
    <name evidence="1" type="ORF">UFOVP127_100</name>
    <name evidence="2" type="ORF">UFOVP276_206</name>
</gene>
<name>A0A6J5LDK8_9CAUD</name>
<accession>A0A6J5LDK8</accession>
<protein>
    <submittedName>
        <fullName evidence="1">Uncharacterized protein</fullName>
    </submittedName>
</protein>
<sequence length="76" mass="8361">MVIAKVESNVKDVSKEIQRIADTQHCAYCFAEIVGEPERAIHRDGFGIGPEVPLCMVCGSTPTPTCEDIWAKIARK</sequence>
<dbReference type="EMBL" id="LR796294">
    <property type="protein sequence ID" value="CAB4135250.1"/>
    <property type="molecule type" value="Genomic_DNA"/>
</dbReference>